<accession>D6A6F4</accession>
<dbReference type="Proteomes" id="UP000003824">
    <property type="component" value="Unassembled WGS sequence"/>
</dbReference>
<reference evidence="2" key="1">
    <citation type="submission" date="2008-12" db="EMBL/GenBank/DDBJ databases">
        <title>Annotation of Streptomyces ghanaensis ATCC 14672.</title>
        <authorList>
            <consortium name="The Broad Institute Genome Sequencing Platform"/>
            <consortium name="Broad Institute Microbial Sequencing Center"/>
            <person name="Fischbach M."/>
            <person name="Ward D."/>
            <person name="Young S."/>
            <person name="Kodira C.D."/>
            <person name="Zeng Q."/>
            <person name="Koehrsen M."/>
            <person name="Godfrey P."/>
            <person name="Alvarado L."/>
            <person name="Berlin A.M."/>
            <person name="Borenstein D."/>
            <person name="Chen Z."/>
            <person name="Engels R."/>
            <person name="Freedman E."/>
            <person name="Gellesch M."/>
            <person name="Goldberg J."/>
            <person name="Griggs A."/>
            <person name="Gujja S."/>
            <person name="Heiman D.I."/>
            <person name="Hepburn T.A."/>
            <person name="Howarth C."/>
            <person name="Jen D."/>
            <person name="Larson L."/>
            <person name="Lewis B."/>
            <person name="Mehta T."/>
            <person name="Park D."/>
            <person name="Pearson M."/>
            <person name="Roberts A."/>
            <person name="Saif S."/>
            <person name="Shea T.D."/>
            <person name="Shenoy N."/>
            <person name="Sisk P."/>
            <person name="Stolte C."/>
            <person name="Sykes S.N."/>
            <person name="Walk T."/>
            <person name="White J."/>
            <person name="Yandava C."/>
            <person name="Straight P."/>
            <person name="Clardy J."/>
            <person name="Hung D."/>
            <person name="Kolter R."/>
            <person name="Mekalanos J."/>
            <person name="Walker S."/>
            <person name="Walsh C.T."/>
            <person name="Wieland B.L.C."/>
            <person name="Ilzarbe M."/>
            <person name="Galagan J."/>
            <person name="Nusbaum C."/>
            <person name="Birren B."/>
        </authorList>
    </citation>
    <scope>NUCLEOTIDE SEQUENCE [LARGE SCALE GENOMIC DNA]</scope>
    <source>
        <strain evidence="2">ATCC 14672 / DSM 40746 / JCM 4963 / KCTC 9882 / NRRL B-12104 / FH 1290</strain>
    </source>
</reference>
<evidence type="ECO:0000313" key="1">
    <source>
        <dbReference type="EMBL" id="EFE67925.2"/>
    </source>
</evidence>
<dbReference type="AlphaFoldDB" id="D6A6F4"/>
<sequence length="31" mass="3492">MLVTVRHAIAGISHYCSEMCLAPWENSKTRS</sequence>
<name>D6A6F4_STRV1</name>
<organism evidence="1 2">
    <name type="scientific">Streptomyces viridosporus (strain ATCC 14672 / DSM 40746 / JCM 4963 / KCTC 9882 / NRRL B-12104 / FH 1290)</name>
    <name type="common">Streptomyces ghanaensis</name>
    <dbReference type="NCBI Taxonomy" id="566461"/>
    <lineage>
        <taxon>Bacteria</taxon>
        <taxon>Bacillati</taxon>
        <taxon>Actinomycetota</taxon>
        <taxon>Actinomycetes</taxon>
        <taxon>Kitasatosporales</taxon>
        <taxon>Streptomycetaceae</taxon>
        <taxon>Streptomyces</taxon>
    </lineage>
</organism>
<gene>
    <name evidence="1" type="ORF">SSFG_03171</name>
</gene>
<evidence type="ECO:0000313" key="2">
    <source>
        <dbReference type="Proteomes" id="UP000003824"/>
    </source>
</evidence>
<protein>
    <submittedName>
        <fullName evidence="1">Predicted protein</fullName>
    </submittedName>
</protein>
<dbReference type="EMBL" id="DS999641">
    <property type="protein sequence ID" value="EFE67925.2"/>
    <property type="molecule type" value="Genomic_DNA"/>
</dbReference>
<proteinExistence type="predicted"/>